<protein>
    <submittedName>
        <fullName evidence="7">Thioredoxin-disulfide reductase</fullName>
        <ecNumber evidence="7">1.8.1.9</ecNumber>
    </submittedName>
</protein>
<dbReference type="GO" id="GO:0004791">
    <property type="term" value="F:thioredoxin-disulfide reductase (NADPH) activity"/>
    <property type="evidence" value="ECO:0007669"/>
    <property type="project" value="UniProtKB-EC"/>
</dbReference>
<name>A0A832RTM7_9EURY</name>
<dbReference type="InterPro" id="IPR036188">
    <property type="entry name" value="FAD/NAD-bd_sf"/>
</dbReference>
<dbReference type="EMBL" id="DUIH01000017">
    <property type="protein sequence ID" value="HIH70000.1"/>
    <property type="molecule type" value="Genomic_DNA"/>
</dbReference>
<sequence length="303" mass="32756">MYDLVIVGAGPAGLTAGIYAMRARLNTLVLERSQPGGTALLSPVVENYPGIPSIAGAELAQRMREHAEGLGLKIEFERVEGVKGEDEGFLVQTPSREVATRSVIIATGERPKPLGVPGESELRGRGVSYCATCDGFFFVDRKVLVVGGGNSALTEAIYLSGIARKVYIAHRRDRFRGERIYQERVLSKPNVEVLWNTVVESIEGKDAVEKVVLKDTNTGSTKELEVDGVFIYVGNVPLTGMVECEKDEGGYIITDERMRTSVEGMFAAGDCRAKRLRQITTAVADGAIAATEAAQYLQLRVSG</sequence>
<comment type="caution">
    <text evidence="7">The sequence shown here is derived from an EMBL/GenBank/DDBJ whole genome shotgun (WGS) entry which is preliminary data.</text>
</comment>
<reference evidence="7" key="1">
    <citation type="journal article" date="2020" name="bioRxiv">
        <title>A rank-normalized archaeal taxonomy based on genome phylogeny resolves widespread incomplete and uneven classifications.</title>
        <authorList>
            <person name="Rinke C."/>
            <person name="Chuvochina M."/>
            <person name="Mussig A.J."/>
            <person name="Chaumeil P.-A."/>
            <person name="Waite D.W."/>
            <person name="Whitman W.B."/>
            <person name="Parks D.H."/>
            <person name="Hugenholtz P."/>
        </authorList>
    </citation>
    <scope>NUCLEOTIDE SEQUENCE</scope>
    <source>
        <strain evidence="7">UBA12518</strain>
    </source>
</reference>
<dbReference type="Pfam" id="PF07992">
    <property type="entry name" value="Pyr_redox_2"/>
    <property type="match status" value="1"/>
</dbReference>
<dbReference type="InterPro" id="IPR005982">
    <property type="entry name" value="Thioredox_Rdtase"/>
</dbReference>
<dbReference type="GO" id="GO:0019430">
    <property type="term" value="P:removal of superoxide radicals"/>
    <property type="evidence" value="ECO:0007669"/>
    <property type="project" value="InterPro"/>
</dbReference>
<dbReference type="PROSITE" id="PS00573">
    <property type="entry name" value="PYRIDINE_REDOX_2"/>
    <property type="match status" value="1"/>
</dbReference>
<dbReference type="PANTHER" id="PTHR48105">
    <property type="entry name" value="THIOREDOXIN REDUCTASE 1-RELATED-RELATED"/>
    <property type="match status" value="1"/>
</dbReference>
<dbReference type="RefSeq" id="WP_042686133.1">
    <property type="nucleotide sequence ID" value="NZ_DUIH01000017.1"/>
</dbReference>
<evidence type="ECO:0000256" key="3">
    <source>
        <dbReference type="ARBA" id="ARBA00023002"/>
    </source>
</evidence>
<dbReference type="AlphaFoldDB" id="A0A832RTM7"/>
<dbReference type="Proteomes" id="UP000600363">
    <property type="component" value="Unassembled WGS sequence"/>
</dbReference>
<dbReference type="InterPro" id="IPR023753">
    <property type="entry name" value="FAD/NAD-binding_dom"/>
</dbReference>
<keyword evidence="3 7" id="KW-0560">Oxidoreductase</keyword>
<dbReference type="SUPFAM" id="SSF51905">
    <property type="entry name" value="FAD/NAD(P)-binding domain"/>
    <property type="match status" value="1"/>
</dbReference>
<dbReference type="PRINTS" id="PR00368">
    <property type="entry name" value="FADPNR"/>
</dbReference>
<dbReference type="InterPro" id="IPR008255">
    <property type="entry name" value="Pyr_nucl-diS_OxRdtase_2_AS"/>
</dbReference>
<proteinExistence type="predicted"/>
<keyword evidence="1" id="KW-0285">Flavoprotein</keyword>
<organism evidence="7 8">
    <name type="scientific">Methermicoccus shengliensis</name>
    <dbReference type="NCBI Taxonomy" id="660064"/>
    <lineage>
        <taxon>Archaea</taxon>
        <taxon>Methanobacteriati</taxon>
        <taxon>Methanobacteriota</taxon>
        <taxon>Stenosarchaea group</taxon>
        <taxon>Methanomicrobia</taxon>
        <taxon>Methanosarcinales</taxon>
        <taxon>Methermicoccaceae</taxon>
        <taxon>Methermicoccus</taxon>
    </lineage>
</organism>
<evidence type="ECO:0000313" key="7">
    <source>
        <dbReference type="EMBL" id="HIH70000.1"/>
    </source>
</evidence>
<keyword evidence="4" id="KW-1015">Disulfide bond</keyword>
<keyword evidence="2" id="KW-0274">FAD</keyword>
<evidence type="ECO:0000313" key="8">
    <source>
        <dbReference type="Proteomes" id="UP000600363"/>
    </source>
</evidence>
<dbReference type="InterPro" id="IPR050097">
    <property type="entry name" value="Ferredoxin-NADP_redctase_2"/>
</dbReference>
<dbReference type="GO" id="GO:0005737">
    <property type="term" value="C:cytoplasm"/>
    <property type="evidence" value="ECO:0007669"/>
    <property type="project" value="InterPro"/>
</dbReference>
<dbReference type="Gene3D" id="3.50.50.60">
    <property type="entry name" value="FAD/NAD(P)-binding domain"/>
    <property type="match status" value="2"/>
</dbReference>
<gene>
    <name evidence="7" type="primary">trxB</name>
    <name evidence="7" type="ORF">HA299_05260</name>
</gene>
<accession>A0A832RTM7</accession>
<evidence type="ECO:0000256" key="5">
    <source>
        <dbReference type="ARBA" id="ARBA00023284"/>
    </source>
</evidence>
<dbReference type="NCBIfam" id="TIGR01292">
    <property type="entry name" value="TRX_reduct"/>
    <property type="match status" value="1"/>
</dbReference>
<evidence type="ECO:0000259" key="6">
    <source>
        <dbReference type="Pfam" id="PF07992"/>
    </source>
</evidence>
<evidence type="ECO:0000256" key="2">
    <source>
        <dbReference type="ARBA" id="ARBA00022827"/>
    </source>
</evidence>
<feature type="domain" description="FAD/NAD(P)-binding" evidence="6">
    <location>
        <begin position="2"/>
        <end position="286"/>
    </location>
</feature>
<evidence type="ECO:0000256" key="1">
    <source>
        <dbReference type="ARBA" id="ARBA00022630"/>
    </source>
</evidence>
<evidence type="ECO:0000256" key="4">
    <source>
        <dbReference type="ARBA" id="ARBA00023157"/>
    </source>
</evidence>
<keyword evidence="5" id="KW-0676">Redox-active center</keyword>
<dbReference type="EC" id="1.8.1.9" evidence="7"/>
<dbReference type="PRINTS" id="PR00469">
    <property type="entry name" value="PNDRDTASEII"/>
</dbReference>